<dbReference type="AlphaFoldDB" id="A0A448WHW8"/>
<evidence type="ECO:0000313" key="3">
    <source>
        <dbReference type="Proteomes" id="UP000784294"/>
    </source>
</evidence>
<dbReference type="Proteomes" id="UP000784294">
    <property type="component" value="Unassembled WGS sequence"/>
</dbReference>
<feature type="region of interest" description="Disordered" evidence="1">
    <location>
        <begin position="244"/>
        <end position="300"/>
    </location>
</feature>
<reference evidence="2" key="1">
    <citation type="submission" date="2018-11" db="EMBL/GenBank/DDBJ databases">
        <authorList>
            <consortium name="Pathogen Informatics"/>
        </authorList>
    </citation>
    <scope>NUCLEOTIDE SEQUENCE</scope>
</reference>
<gene>
    <name evidence="2" type="ORF">PXEA_LOCUS5578</name>
</gene>
<accession>A0A448WHW8</accession>
<name>A0A448WHW8_9PLAT</name>
<proteinExistence type="predicted"/>
<protein>
    <submittedName>
        <fullName evidence="2">Uncharacterized protein</fullName>
    </submittedName>
</protein>
<feature type="compositionally biased region" description="Pro residues" evidence="1">
    <location>
        <begin position="72"/>
        <end position="84"/>
    </location>
</feature>
<feature type="compositionally biased region" description="Basic and acidic residues" evidence="1">
    <location>
        <begin position="13"/>
        <end position="25"/>
    </location>
</feature>
<comment type="caution">
    <text evidence="2">The sequence shown here is derived from an EMBL/GenBank/DDBJ whole genome shotgun (WGS) entry which is preliminary data.</text>
</comment>
<organism evidence="2 3">
    <name type="scientific">Protopolystoma xenopodis</name>
    <dbReference type="NCBI Taxonomy" id="117903"/>
    <lineage>
        <taxon>Eukaryota</taxon>
        <taxon>Metazoa</taxon>
        <taxon>Spiralia</taxon>
        <taxon>Lophotrochozoa</taxon>
        <taxon>Platyhelminthes</taxon>
        <taxon>Monogenea</taxon>
        <taxon>Polyopisthocotylea</taxon>
        <taxon>Polystomatidea</taxon>
        <taxon>Polystomatidae</taxon>
        <taxon>Protopolystoma</taxon>
    </lineage>
</organism>
<feature type="region of interest" description="Disordered" evidence="1">
    <location>
        <begin position="1"/>
        <end position="158"/>
    </location>
</feature>
<sequence>MVGRKLGVFMRPAEARSNLHDKRAWSEQSLAGPASGLVRAAAETSPAAKSVAKRDEQDGDPKTVEFRLPLLDPIPIPIPTPTPTPTSTGSVFPTATVVHNGARPNVSDHPNPAVGHRKPFSYNDRPLGPSSSPDMTPQPQIAKATLSASSQSSPSSSICELTEALPNGLTVLLPDSPADVNSVKPVSRLGTDSARSGVLCVQPTVTFAVPESQVFTDSKKTGFPAASAPPKGRHIRRIEYPASMQERAQALKTRQPKKPLTSTATPPKTDGSGGRSGATIIWNTPQSRFSTVESSDCESI</sequence>
<keyword evidence="3" id="KW-1185">Reference proteome</keyword>
<feature type="compositionally biased region" description="Polar residues" evidence="1">
    <location>
        <begin position="281"/>
        <end position="294"/>
    </location>
</feature>
<feature type="compositionally biased region" description="Polar residues" evidence="1">
    <location>
        <begin position="129"/>
        <end position="139"/>
    </location>
</feature>
<feature type="compositionally biased region" description="Basic and acidic residues" evidence="1">
    <location>
        <begin position="52"/>
        <end position="65"/>
    </location>
</feature>
<evidence type="ECO:0000313" key="2">
    <source>
        <dbReference type="EMBL" id="VEL12138.1"/>
    </source>
</evidence>
<feature type="compositionally biased region" description="Low complexity" evidence="1">
    <location>
        <begin position="147"/>
        <end position="157"/>
    </location>
</feature>
<evidence type="ECO:0000256" key="1">
    <source>
        <dbReference type="SAM" id="MobiDB-lite"/>
    </source>
</evidence>
<dbReference type="EMBL" id="CAAALY010013891">
    <property type="protein sequence ID" value="VEL12138.1"/>
    <property type="molecule type" value="Genomic_DNA"/>
</dbReference>